<protein>
    <submittedName>
        <fullName evidence="11">TonB-dependent receptor</fullName>
    </submittedName>
</protein>
<dbReference type="Pfam" id="PF00593">
    <property type="entry name" value="TonB_dep_Rec_b-barrel"/>
    <property type="match status" value="1"/>
</dbReference>
<dbReference type="InterPro" id="IPR036942">
    <property type="entry name" value="Beta-barrel_TonB_sf"/>
</dbReference>
<evidence type="ECO:0000256" key="1">
    <source>
        <dbReference type="ARBA" id="ARBA00004571"/>
    </source>
</evidence>
<dbReference type="SUPFAM" id="SSF56935">
    <property type="entry name" value="Porins"/>
    <property type="match status" value="1"/>
</dbReference>
<name>A0A934VRQ4_9BACT</name>
<comment type="subcellular location">
    <subcellularLocation>
        <location evidence="1">Cell outer membrane</location>
        <topology evidence="1">Multi-pass membrane protein</topology>
    </subcellularLocation>
</comment>
<comment type="caution">
    <text evidence="11">The sequence shown here is derived from an EMBL/GenBank/DDBJ whole genome shotgun (WGS) entry which is preliminary data.</text>
</comment>
<evidence type="ECO:0000256" key="8">
    <source>
        <dbReference type="ARBA" id="ARBA00023170"/>
    </source>
</evidence>
<dbReference type="PANTHER" id="PTHR30069:SF29">
    <property type="entry name" value="HEMOGLOBIN AND HEMOGLOBIN-HAPTOGLOBIN-BINDING PROTEIN 1-RELATED"/>
    <property type="match status" value="1"/>
</dbReference>
<evidence type="ECO:0000256" key="5">
    <source>
        <dbReference type="ARBA" id="ARBA00022729"/>
    </source>
</evidence>
<gene>
    <name evidence="11" type="ORF">JIN87_15050</name>
</gene>
<reference evidence="11" key="1">
    <citation type="submission" date="2021-01" db="EMBL/GenBank/DDBJ databases">
        <title>Modified the classification status of verrucomicrobia.</title>
        <authorList>
            <person name="Feng X."/>
        </authorList>
    </citation>
    <scope>NUCLEOTIDE SEQUENCE</scope>
    <source>
        <strain evidence="11">KCTC 13126</strain>
    </source>
</reference>
<dbReference type="GO" id="GO:0015344">
    <property type="term" value="F:siderophore uptake transmembrane transporter activity"/>
    <property type="evidence" value="ECO:0007669"/>
    <property type="project" value="TreeGrafter"/>
</dbReference>
<keyword evidence="12" id="KW-1185">Reference proteome</keyword>
<evidence type="ECO:0000256" key="2">
    <source>
        <dbReference type="ARBA" id="ARBA00022448"/>
    </source>
</evidence>
<dbReference type="GO" id="GO:0009279">
    <property type="term" value="C:cell outer membrane"/>
    <property type="evidence" value="ECO:0007669"/>
    <property type="project" value="UniProtKB-SubCell"/>
</dbReference>
<evidence type="ECO:0000256" key="9">
    <source>
        <dbReference type="ARBA" id="ARBA00023237"/>
    </source>
</evidence>
<dbReference type="InterPro" id="IPR039426">
    <property type="entry name" value="TonB-dep_rcpt-like"/>
</dbReference>
<evidence type="ECO:0000313" key="11">
    <source>
        <dbReference type="EMBL" id="MBK1878195.1"/>
    </source>
</evidence>
<organism evidence="11 12">
    <name type="scientific">Pelagicoccus mobilis</name>
    <dbReference type="NCBI Taxonomy" id="415221"/>
    <lineage>
        <taxon>Bacteria</taxon>
        <taxon>Pseudomonadati</taxon>
        <taxon>Verrucomicrobiota</taxon>
        <taxon>Opitutia</taxon>
        <taxon>Puniceicoccales</taxon>
        <taxon>Pelagicoccaceae</taxon>
        <taxon>Pelagicoccus</taxon>
    </lineage>
</organism>
<dbReference type="RefSeq" id="WP_200356408.1">
    <property type="nucleotide sequence ID" value="NZ_JAENIL010000027.1"/>
</dbReference>
<evidence type="ECO:0000256" key="3">
    <source>
        <dbReference type="ARBA" id="ARBA00022452"/>
    </source>
</evidence>
<evidence type="ECO:0000256" key="6">
    <source>
        <dbReference type="ARBA" id="ARBA00023077"/>
    </source>
</evidence>
<keyword evidence="9" id="KW-0998">Cell outer membrane</keyword>
<dbReference type="InterPro" id="IPR000531">
    <property type="entry name" value="Beta-barrel_TonB"/>
</dbReference>
<keyword evidence="2" id="KW-0813">Transport</keyword>
<keyword evidence="6" id="KW-0798">TonB box</keyword>
<accession>A0A934VRQ4</accession>
<dbReference type="Proteomes" id="UP000617628">
    <property type="component" value="Unassembled WGS sequence"/>
</dbReference>
<proteinExistence type="predicted"/>
<evidence type="ECO:0000256" key="4">
    <source>
        <dbReference type="ARBA" id="ARBA00022692"/>
    </source>
</evidence>
<keyword evidence="4" id="KW-0812">Transmembrane</keyword>
<dbReference type="PANTHER" id="PTHR30069">
    <property type="entry name" value="TONB-DEPENDENT OUTER MEMBRANE RECEPTOR"/>
    <property type="match status" value="1"/>
</dbReference>
<dbReference type="AlphaFoldDB" id="A0A934VRQ4"/>
<evidence type="ECO:0000313" key="12">
    <source>
        <dbReference type="Proteomes" id="UP000617628"/>
    </source>
</evidence>
<keyword evidence="3" id="KW-1134">Transmembrane beta strand</keyword>
<dbReference type="Gene3D" id="2.40.170.20">
    <property type="entry name" value="TonB-dependent receptor, beta-barrel domain"/>
    <property type="match status" value="1"/>
</dbReference>
<keyword evidence="8 11" id="KW-0675">Receptor</keyword>
<sequence>MISVSQLNPYLKGSVFAAFAGANGLVSQAQVSEPQALVELPELYVTSSHTATVEPASTFGAPVSRLELNPQFDLQVRNLAEAQGDVSIRGGIFENTGFRVGAATLLDPQTGHYFAEIPIAPEMLQGPGLLIAGDNAFAGFNSTVGTVDYSWSQVSEGGSVAVGFGDNSLNYQRFHQGAILSTDGDASWGAEFEFSRSESAGTVENGDHDFVRYSGRVQRSAEDSQTDIFAGYQSKYLAWPELYAAPYGSNESDSVRTTLLMFNHAQSYSADSGWEATVYYRKHHDHYLFNRFAVDNRSFVHETEVGSAAINGVQAVNDTVKVNYMVQLTTDEIESTNLENNFTSRDYMKVSVLPEFLLSENGEERLSFRAGLSYDDTNRNSSEVSPIADLTWTNGDDTYYISAAQSSQVSGYTAVGGATGGLFASNPDLEREVSRNFEVGATFQRSDWSLSAAAFLREDDDLVDWTYSFDATSARSAKNVDIDTVGLEVIASKRINQLELLGSATILDKDENYGDASVDASFYALNYAKLRLTAAIVWNVTEQIQARFDNEYREQQDNVLREGDDEAFFTHVGVYYAVPEVEGLEVKAAVENLWEDDFQEIPGTPGRGRQLSLGARYSW</sequence>
<dbReference type="GO" id="GO:0044718">
    <property type="term" value="P:siderophore transmembrane transport"/>
    <property type="evidence" value="ECO:0007669"/>
    <property type="project" value="TreeGrafter"/>
</dbReference>
<evidence type="ECO:0000259" key="10">
    <source>
        <dbReference type="Pfam" id="PF00593"/>
    </source>
</evidence>
<feature type="domain" description="TonB-dependent receptor-like beta-barrel" evidence="10">
    <location>
        <begin position="147"/>
        <end position="593"/>
    </location>
</feature>
<keyword evidence="5" id="KW-0732">Signal</keyword>
<evidence type="ECO:0000256" key="7">
    <source>
        <dbReference type="ARBA" id="ARBA00023136"/>
    </source>
</evidence>
<keyword evidence="7" id="KW-0472">Membrane</keyword>
<dbReference type="EMBL" id="JAENIL010000027">
    <property type="protein sequence ID" value="MBK1878195.1"/>
    <property type="molecule type" value="Genomic_DNA"/>
</dbReference>